<evidence type="ECO:0000256" key="15">
    <source>
        <dbReference type="SAM" id="SignalP"/>
    </source>
</evidence>
<evidence type="ECO:0000256" key="8">
    <source>
        <dbReference type="ARBA" id="ARBA00022741"/>
    </source>
</evidence>
<keyword evidence="7" id="KW-0430">Lectin</keyword>
<keyword evidence="18" id="KW-1185">Reference proteome</keyword>
<evidence type="ECO:0000313" key="17">
    <source>
        <dbReference type="EMBL" id="KAF9666538.1"/>
    </source>
</evidence>
<keyword evidence="5 14" id="KW-0812">Transmembrane</keyword>
<comment type="similarity">
    <text evidence="3">In the N-terminal section; belongs to the leguminous lectin family.</text>
</comment>
<dbReference type="InterPro" id="IPR017441">
    <property type="entry name" value="Protein_kinase_ATP_BS"/>
</dbReference>
<dbReference type="Pfam" id="PF00069">
    <property type="entry name" value="Pkinase"/>
    <property type="match status" value="1"/>
</dbReference>
<dbReference type="InterPro" id="IPR011009">
    <property type="entry name" value="Kinase-like_dom_sf"/>
</dbReference>
<dbReference type="InterPro" id="IPR001220">
    <property type="entry name" value="Legume_lectin_dom"/>
</dbReference>
<dbReference type="PROSITE" id="PS50011">
    <property type="entry name" value="PROTEIN_KINASE_DOM"/>
    <property type="match status" value="1"/>
</dbReference>
<dbReference type="Proteomes" id="UP000657918">
    <property type="component" value="Chromosome 16"/>
</dbReference>
<dbReference type="OrthoDB" id="2019747at2759"/>
<feature type="transmembrane region" description="Helical" evidence="14">
    <location>
        <begin position="297"/>
        <end position="321"/>
    </location>
</feature>
<comment type="caution">
    <text evidence="17">The sequence shown here is derived from an EMBL/GenBank/DDBJ whole genome shotgun (WGS) entry which is preliminary data.</text>
</comment>
<dbReference type="InterPro" id="IPR020635">
    <property type="entry name" value="Tyr_kinase_cat_dom"/>
</dbReference>
<dbReference type="InterPro" id="IPR000719">
    <property type="entry name" value="Prot_kinase_dom"/>
</dbReference>
<keyword evidence="9 13" id="KW-0067">ATP-binding</keyword>
<dbReference type="GO" id="GO:0005524">
    <property type="term" value="F:ATP binding"/>
    <property type="evidence" value="ECO:0007669"/>
    <property type="project" value="UniProtKB-UniRule"/>
</dbReference>
<protein>
    <recommendedName>
        <fullName evidence="16">Protein kinase domain-containing protein</fullName>
    </recommendedName>
</protein>
<keyword evidence="8 13" id="KW-0547">Nucleotide-binding</keyword>
<reference evidence="17 18" key="1">
    <citation type="submission" date="2020-10" db="EMBL/GenBank/DDBJ databases">
        <title>Plant Genome Project.</title>
        <authorList>
            <person name="Zhang R.-G."/>
        </authorList>
    </citation>
    <scope>NUCLEOTIDE SEQUENCE [LARGE SCALE GENOMIC DNA]</scope>
    <source>
        <strain evidence="17">FAFU-HL-1</strain>
        <tissue evidence="17">Leaf</tissue>
    </source>
</reference>
<dbReference type="GO" id="GO:0030246">
    <property type="term" value="F:carbohydrate binding"/>
    <property type="evidence" value="ECO:0007669"/>
    <property type="project" value="UniProtKB-KW"/>
</dbReference>
<comment type="similarity">
    <text evidence="2">Belongs to the leguminous lectin family.</text>
</comment>
<evidence type="ECO:0000313" key="18">
    <source>
        <dbReference type="Proteomes" id="UP000657918"/>
    </source>
</evidence>
<dbReference type="FunFam" id="2.60.120.200:FF:000141">
    <property type="entry name" value="L-type lectin-domain containing receptor kinase VIII.1"/>
    <property type="match status" value="1"/>
</dbReference>
<evidence type="ECO:0000256" key="6">
    <source>
        <dbReference type="ARBA" id="ARBA00022729"/>
    </source>
</evidence>
<dbReference type="InterPro" id="IPR013320">
    <property type="entry name" value="ConA-like_dom_sf"/>
</dbReference>
<accession>A0A835JAH8</accession>
<evidence type="ECO:0000256" key="7">
    <source>
        <dbReference type="ARBA" id="ARBA00022734"/>
    </source>
</evidence>
<organism evidence="17 18">
    <name type="scientific">Salix dunnii</name>
    <dbReference type="NCBI Taxonomy" id="1413687"/>
    <lineage>
        <taxon>Eukaryota</taxon>
        <taxon>Viridiplantae</taxon>
        <taxon>Streptophyta</taxon>
        <taxon>Embryophyta</taxon>
        <taxon>Tracheophyta</taxon>
        <taxon>Spermatophyta</taxon>
        <taxon>Magnoliopsida</taxon>
        <taxon>eudicotyledons</taxon>
        <taxon>Gunneridae</taxon>
        <taxon>Pentapetalae</taxon>
        <taxon>rosids</taxon>
        <taxon>fabids</taxon>
        <taxon>Malpighiales</taxon>
        <taxon>Salicaceae</taxon>
        <taxon>Saliceae</taxon>
        <taxon>Salix</taxon>
    </lineage>
</organism>
<dbReference type="Pfam" id="PF00139">
    <property type="entry name" value="Lectin_legB"/>
    <property type="match status" value="1"/>
</dbReference>
<dbReference type="SMART" id="SM00219">
    <property type="entry name" value="TyrKc"/>
    <property type="match status" value="1"/>
</dbReference>
<dbReference type="SUPFAM" id="SSF49899">
    <property type="entry name" value="Concanavalin A-like lectins/glucanases"/>
    <property type="match status" value="1"/>
</dbReference>
<feature type="domain" description="Protein kinase" evidence="16">
    <location>
        <begin position="356"/>
        <end position="531"/>
    </location>
</feature>
<evidence type="ECO:0000259" key="16">
    <source>
        <dbReference type="PROSITE" id="PS50011"/>
    </source>
</evidence>
<evidence type="ECO:0000256" key="11">
    <source>
        <dbReference type="ARBA" id="ARBA00023136"/>
    </source>
</evidence>
<keyword evidence="6 15" id="KW-0732">Signal</keyword>
<dbReference type="PROSITE" id="PS00107">
    <property type="entry name" value="PROTEIN_KINASE_ATP"/>
    <property type="match status" value="1"/>
</dbReference>
<dbReference type="GO" id="GO:0004713">
    <property type="term" value="F:protein tyrosine kinase activity"/>
    <property type="evidence" value="ECO:0007669"/>
    <property type="project" value="InterPro"/>
</dbReference>
<dbReference type="InterPro" id="IPR050528">
    <property type="entry name" value="L-type_Lectin-RKs"/>
</dbReference>
<dbReference type="EMBL" id="JADGMS010000016">
    <property type="protein sequence ID" value="KAF9666538.1"/>
    <property type="molecule type" value="Genomic_DNA"/>
</dbReference>
<gene>
    <name evidence="17" type="ORF">SADUNF_Sadunf16G0239400</name>
</gene>
<dbReference type="Gene3D" id="1.10.510.10">
    <property type="entry name" value="Transferase(Phosphotransferase) domain 1"/>
    <property type="match status" value="1"/>
</dbReference>
<feature type="chain" id="PRO_5032897972" description="Protein kinase domain-containing protein" evidence="15">
    <location>
        <begin position="26"/>
        <end position="531"/>
    </location>
</feature>
<feature type="binding site" evidence="13">
    <location>
        <position position="385"/>
    </location>
    <ligand>
        <name>ATP</name>
        <dbReference type="ChEBI" id="CHEBI:30616"/>
    </ligand>
</feature>
<dbReference type="PANTHER" id="PTHR27007">
    <property type="match status" value="1"/>
</dbReference>
<dbReference type="Gene3D" id="3.30.200.20">
    <property type="entry name" value="Phosphorylase Kinase, domain 1"/>
    <property type="match status" value="1"/>
</dbReference>
<evidence type="ECO:0000256" key="13">
    <source>
        <dbReference type="PROSITE-ProRule" id="PRU10141"/>
    </source>
</evidence>
<evidence type="ECO:0000256" key="4">
    <source>
        <dbReference type="ARBA" id="ARBA00010217"/>
    </source>
</evidence>
<sequence>MGPRKIHFFIFLFILFSFEDPLVLARSRNVSLEFPSFNLRNLTLLGDSYLRNGVIGLTRDVTVPSSSSGTVIYNNPIPFFDQESNTTASFSTRFSFSIPGVNENSYGDGLSFFISQDNQTLGSPGGYLGLVNSSQLTKNKFVAIEFDTRLDAHFNDPNDHHIGLDIDSLNSIKTADPILQNIDLKSGDFITAWIDYKNDLRVLKVYMSYSSLKPKKSLLTVHIDLSEYLKGDMYVGFSGSTEGSTELHLVANWSFRISGFLPLSPNSNPHNVSDSSVTITTPVIPISNAANNRRRSLGFGLGVTGPAIFCAFLLAFGYISFRKWQKIERVKSLKAELVTGPKEFSYKELKLATRGFHSSRIIGIGAFGNVYKAFFKSSGTISAVKRSKHSHEGKTEFLAELSIIACLRHKNLIPLQGWCVEKGERPIEREQVSQKMVNLVDWVWGLYGEGKIIEAADSRLNEEFEEEEMRKLLLVGLSCANPDDMGRPTMRRVLQILNGEVEPIAVPRKKPSLTFSCGLALTIEDIVSDCD</sequence>
<keyword evidence="12" id="KW-0675">Receptor</keyword>
<comment type="similarity">
    <text evidence="4">In the C-terminal section; belongs to the protein kinase superfamily. Ser/Thr protein kinase family.</text>
</comment>
<evidence type="ECO:0000256" key="10">
    <source>
        <dbReference type="ARBA" id="ARBA00022989"/>
    </source>
</evidence>
<comment type="subcellular location">
    <subcellularLocation>
        <location evidence="1">Membrane</location>
        <topology evidence="1">Single-pass type I membrane protein</topology>
    </subcellularLocation>
</comment>
<feature type="signal peptide" evidence="15">
    <location>
        <begin position="1"/>
        <end position="25"/>
    </location>
</feature>
<dbReference type="Gene3D" id="2.60.120.200">
    <property type="match status" value="1"/>
</dbReference>
<dbReference type="CDD" id="cd06899">
    <property type="entry name" value="lectin_legume_LecRK_Arcelin_ConA"/>
    <property type="match status" value="1"/>
</dbReference>
<name>A0A835JAH8_9ROSI</name>
<evidence type="ECO:0000256" key="14">
    <source>
        <dbReference type="SAM" id="Phobius"/>
    </source>
</evidence>
<dbReference type="AlphaFoldDB" id="A0A835JAH8"/>
<keyword evidence="11 14" id="KW-0472">Membrane</keyword>
<keyword evidence="10 14" id="KW-1133">Transmembrane helix</keyword>
<dbReference type="GO" id="GO:0016020">
    <property type="term" value="C:membrane"/>
    <property type="evidence" value="ECO:0007669"/>
    <property type="project" value="UniProtKB-SubCell"/>
</dbReference>
<proteinExistence type="inferred from homology"/>
<dbReference type="SUPFAM" id="SSF56112">
    <property type="entry name" value="Protein kinase-like (PK-like)"/>
    <property type="match status" value="1"/>
</dbReference>
<evidence type="ECO:0000256" key="3">
    <source>
        <dbReference type="ARBA" id="ARBA00008536"/>
    </source>
</evidence>
<evidence type="ECO:0000256" key="12">
    <source>
        <dbReference type="ARBA" id="ARBA00023170"/>
    </source>
</evidence>
<evidence type="ECO:0000256" key="1">
    <source>
        <dbReference type="ARBA" id="ARBA00004479"/>
    </source>
</evidence>
<evidence type="ECO:0000256" key="2">
    <source>
        <dbReference type="ARBA" id="ARBA00007606"/>
    </source>
</evidence>
<evidence type="ECO:0000256" key="5">
    <source>
        <dbReference type="ARBA" id="ARBA00022692"/>
    </source>
</evidence>
<evidence type="ECO:0000256" key="9">
    <source>
        <dbReference type="ARBA" id="ARBA00022840"/>
    </source>
</evidence>